<comment type="similarity">
    <text evidence="1 6">Belongs to the bacterial ribosomal protein bS6 family.</text>
</comment>
<dbReference type="NCBIfam" id="TIGR00166">
    <property type="entry name" value="S6"/>
    <property type="match status" value="1"/>
</dbReference>
<evidence type="ECO:0000256" key="5">
    <source>
        <dbReference type="ARBA" id="ARBA00035294"/>
    </source>
</evidence>
<dbReference type="GO" id="GO:0019843">
    <property type="term" value="F:rRNA binding"/>
    <property type="evidence" value="ECO:0007669"/>
    <property type="project" value="UniProtKB-UniRule"/>
</dbReference>
<accession>A0AAX4HMD4</accession>
<evidence type="ECO:0000313" key="7">
    <source>
        <dbReference type="EMBL" id="WPU64429.1"/>
    </source>
</evidence>
<dbReference type="InterPro" id="IPR001648">
    <property type="entry name" value="Ribosomal_bS18"/>
</dbReference>
<dbReference type="GO" id="GO:0003735">
    <property type="term" value="F:structural constituent of ribosome"/>
    <property type="evidence" value="ECO:0007669"/>
    <property type="project" value="InterPro"/>
</dbReference>
<dbReference type="GO" id="GO:0005840">
    <property type="term" value="C:ribosome"/>
    <property type="evidence" value="ECO:0007669"/>
    <property type="project" value="UniProtKB-KW"/>
</dbReference>
<dbReference type="InterPro" id="IPR000529">
    <property type="entry name" value="Ribosomal_bS6"/>
</dbReference>
<proteinExistence type="inferred from homology"/>
<protein>
    <recommendedName>
        <fullName evidence="5 6">Small ribosomal subunit protein bS6</fullName>
    </recommendedName>
</protein>
<dbReference type="AlphaFoldDB" id="A0AAX4HMD4"/>
<keyword evidence="6" id="KW-0694">RNA-binding</keyword>
<gene>
    <name evidence="6 7" type="primary">rpsF</name>
    <name evidence="7" type="ORF">SOO65_17180</name>
</gene>
<dbReference type="InterPro" id="IPR036870">
    <property type="entry name" value="Ribosomal_bS18_sf"/>
</dbReference>
<dbReference type="EMBL" id="CP139487">
    <property type="protein sequence ID" value="WPU64429.1"/>
    <property type="molecule type" value="Genomic_DNA"/>
</dbReference>
<dbReference type="InterPro" id="IPR020814">
    <property type="entry name" value="Ribosomal_S6_plastid/chlpt"/>
</dbReference>
<dbReference type="Gene3D" id="3.30.70.60">
    <property type="match status" value="1"/>
</dbReference>
<name>A0AAX4HMD4_9BACT</name>
<dbReference type="KEGG" id="psti:SOO65_17180"/>
<dbReference type="Gene3D" id="4.10.640.10">
    <property type="entry name" value="Ribosomal protein S18"/>
    <property type="match status" value="1"/>
</dbReference>
<evidence type="ECO:0000256" key="3">
    <source>
        <dbReference type="ARBA" id="ARBA00023274"/>
    </source>
</evidence>
<dbReference type="InterPro" id="IPR014717">
    <property type="entry name" value="Transl_elong_EF1B/ribsomal_bS6"/>
</dbReference>
<evidence type="ECO:0000256" key="2">
    <source>
        <dbReference type="ARBA" id="ARBA00022980"/>
    </source>
</evidence>
<keyword evidence="3 6" id="KW-0687">Ribonucleoprotein</keyword>
<dbReference type="Pfam" id="PF01084">
    <property type="entry name" value="Ribosomal_S18"/>
    <property type="match status" value="1"/>
</dbReference>
<dbReference type="RefSeq" id="WP_321393219.1">
    <property type="nucleotide sequence ID" value="NZ_CP139487.1"/>
</dbReference>
<evidence type="ECO:0000256" key="1">
    <source>
        <dbReference type="ARBA" id="ARBA00009512"/>
    </source>
</evidence>
<dbReference type="SUPFAM" id="SSF46911">
    <property type="entry name" value="Ribosomal protein S18"/>
    <property type="match status" value="1"/>
</dbReference>
<dbReference type="InterPro" id="IPR035980">
    <property type="entry name" value="Ribosomal_bS6_sf"/>
</dbReference>
<dbReference type="GO" id="GO:1990904">
    <property type="term" value="C:ribonucleoprotein complex"/>
    <property type="evidence" value="ECO:0007669"/>
    <property type="project" value="UniProtKB-KW"/>
</dbReference>
<keyword evidence="8" id="KW-1185">Reference proteome</keyword>
<sequence>MIYETAFVVRPDASEEVVASIKNSLAETFKEFGAEVLVNDSWGVKTFAQPTESGLKKGAYHYFMYKGAGNLNAEIERKFRINEHLVRHMIIKLGEDKHQADIVKEYKNPNHTQAAQVEGDEFGGSDDKDKKMHSKRKSCYFSATKSSPDWKNPKSYSWLVNEFGKISPARITGLTPTFQRRANEAIKRGRNMLLISYQSNETAR</sequence>
<keyword evidence="2 6" id="KW-0689">Ribosomal protein</keyword>
<dbReference type="SUPFAM" id="SSF54995">
    <property type="entry name" value="Ribosomal protein S6"/>
    <property type="match status" value="1"/>
</dbReference>
<dbReference type="GO" id="GO:0006412">
    <property type="term" value="P:translation"/>
    <property type="evidence" value="ECO:0007669"/>
    <property type="project" value="UniProtKB-UniRule"/>
</dbReference>
<reference evidence="7 8" key="1">
    <citation type="submission" date="2023-11" db="EMBL/GenBank/DDBJ databases">
        <title>Peredibacter starrii A3.12.</title>
        <authorList>
            <person name="Mitchell R.J."/>
        </authorList>
    </citation>
    <scope>NUCLEOTIDE SEQUENCE [LARGE SCALE GENOMIC DNA]</scope>
    <source>
        <strain evidence="7 8">A3.12</strain>
    </source>
</reference>
<evidence type="ECO:0000313" key="8">
    <source>
        <dbReference type="Proteomes" id="UP001324634"/>
    </source>
</evidence>
<dbReference type="Proteomes" id="UP001324634">
    <property type="component" value="Chromosome"/>
</dbReference>
<keyword evidence="6" id="KW-0699">rRNA-binding</keyword>
<dbReference type="CDD" id="cd00473">
    <property type="entry name" value="bS6"/>
    <property type="match status" value="1"/>
</dbReference>
<dbReference type="NCBIfam" id="TIGR00165">
    <property type="entry name" value="S18"/>
    <property type="match status" value="1"/>
</dbReference>
<evidence type="ECO:0000256" key="4">
    <source>
        <dbReference type="ARBA" id="ARBA00035104"/>
    </source>
</evidence>
<evidence type="ECO:0000256" key="6">
    <source>
        <dbReference type="HAMAP-Rule" id="MF_00360"/>
    </source>
</evidence>
<comment type="function">
    <text evidence="4 6">Binds together with bS18 to 16S ribosomal RNA.</text>
</comment>
<organism evidence="7 8">
    <name type="scientific">Peredibacter starrii</name>
    <dbReference type="NCBI Taxonomy" id="28202"/>
    <lineage>
        <taxon>Bacteria</taxon>
        <taxon>Pseudomonadati</taxon>
        <taxon>Bdellovibrionota</taxon>
        <taxon>Bacteriovoracia</taxon>
        <taxon>Bacteriovoracales</taxon>
        <taxon>Bacteriovoracaceae</taxon>
        <taxon>Peredibacter</taxon>
    </lineage>
</organism>
<dbReference type="Pfam" id="PF01250">
    <property type="entry name" value="Ribosomal_S6"/>
    <property type="match status" value="1"/>
</dbReference>
<dbReference type="HAMAP" id="MF_00360">
    <property type="entry name" value="Ribosomal_bS6"/>
    <property type="match status" value="1"/>
</dbReference>